<dbReference type="OrthoDB" id="193499at2759"/>
<sequence length="64" mass="7663">MTNHQIDTSPPILFVDNVLRATKLVHDIRRQRRVAQENKELLKRINRINRTQVLFDETAELYSF</sequence>
<evidence type="ECO:0000313" key="2">
    <source>
        <dbReference type="EMBL" id="EDS38415.1"/>
    </source>
</evidence>
<dbReference type="VEuPathDB" id="VectorBase:CQUJHB001007"/>
<dbReference type="Pfam" id="PF13879">
    <property type="entry name" value="Hmw_CFAP97"/>
    <property type="match status" value="1"/>
</dbReference>
<evidence type="ECO:0000313" key="4">
    <source>
        <dbReference type="Proteomes" id="UP000002320"/>
    </source>
</evidence>
<accession>B0X123</accession>
<evidence type="ECO:0000313" key="3">
    <source>
        <dbReference type="EnsemblMetazoa" id="CPIJ013221-PA"/>
    </source>
</evidence>
<dbReference type="Proteomes" id="UP000002320">
    <property type="component" value="Unassembled WGS sequence"/>
</dbReference>
<dbReference type="EnsemblMetazoa" id="CPIJ013221-RA">
    <property type="protein sequence ID" value="CPIJ013221-PA"/>
    <property type="gene ID" value="CPIJ013221"/>
</dbReference>
<dbReference type="AlphaFoldDB" id="B0X123"/>
<dbReference type="HOGENOM" id="CLU_2869785_0_0_1"/>
<evidence type="ECO:0000256" key="1">
    <source>
        <dbReference type="ARBA" id="ARBA00008315"/>
    </source>
</evidence>
<keyword evidence="4" id="KW-1185">Reference proteome</keyword>
<dbReference type="InterPro" id="IPR029488">
    <property type="entry name" value="Hmw/CFAP97"/>
</dbReference>
<comment type="similarity">
    <text evidence="1">Belongs to the CFAP97 family.</text>
</comment>
<name>B0X123_CULQU</name>
<gene>
    <name evidence="3" type="primary">6046093</name>
    <name evidence="2" type="ORF">CpipJ_CPIJ013221</name>
</gene>
<dbReference type="EMBL" id="DS232250">
    <property type="protein sequence ID" value="EDS38415.1"/>
    <property type="molecule type" value="Genomic_DNA"/>
</dbReference>
<dbReference type="VEuPathDB" id="VectorBase:CPIJ013221"/>
<dbReference type="eggNOG" id="ENOG502T8QP">
    <property type="taxonomic scope" value="Eukaryota"/>
</dbReference>
<reference evidence="3" key="2">
    <citation type="submission" date="2020-05" db="UniProtKB">
        <authorList>
            <consortium name="EnsemblMetazoa"/>
        </authorList>
    </citation>
    <scope>IDENTIFICATION</scope>
    <source>
        <strain evidence="3">JHB</strain>
    </source>
</reference>
<organism>
    <name type="scientific">Culex quinquefasciatus</name>
    <name type="common">Southern house mosquito</name>
    <name type="synonym">Culex pungens</name>
    <dbReference type="NCBI Taxonomy" id="7176"/>
    <lineage>
        <taxon>Eukaryota</taxon>
        <taxon>Metazoa</taxon>
        <taxon>Ecdysozoa</taxon>
        <taxon>Arthropoda</taxon>
        <taxon>Hexapoda</taxon>
        <taxon>Insecta</taxon>
        <taxon>Pterygota</taxon>
        <taxon>Neoptera</taxon>
        <taxon>Endopterygota</taxon>
        <taxon>Diptera</taxon>
        <taxon>Nematocera</taxon>
        <taxon>Culicoidea</taxon>
        <taxon>Culicidae</taxon>
        <taxon>Culicinae</taxon>
        <taxon>Culicini</taxon>
        <taxon>Culex</taxon>
        <taxon>Culex</taxon>
    </lineage>
</organism>
<reference evidence="2" key="1">
    <citation type="submission" date="2007-03" db="EMBL/GenBank/DDBJ databases">
        <title>Annotation of Culex pipiens quinquefasciatus.</title>
        <authorList>
            <consortium name="The Broad Institute Genome Sequencing Platform"/>
            <person name="Atkinson P.W."/>
            <person name="Hemingway J."/>
            <person name="Christensen B.M."/>
            <person name="Higgs S."/>
            <person name="Kodira C."/>
            <person name="Hannick L."/>
            <person name="Megy K."/>
            <person name="O'Leary S."/>
            <person name="Pearson M."/>
            <person name="Haas B.J."/>
            <person name="Mauceli E."/>
            <person name="Wortman J.R."/>
            <person name="Lee N.H."/>
            <person name="Guigo R."/>
            <person name="Stanke M."/>
            <person name="Alvarado L."/>
            <person name="Amedeo P."/>
            <person name="Antoine C.H."/>
            <person name="Arensburger P."/>
            <person name="Bidwell S.L."/>
            <person name="Crawford M."/>
            <person name="Camaro F."/>
            <person name="Devon K."/>
            <person name="Engels R."/>
            <person name="Hammond M."/>
            <person name="Howarth C."/>
            <person name="Koehrsen M."/>
            <person name="Lawson D."/>
            <person name="Montgomery P."/>
            <person name="Nene V."/>
            <person name="Nusbaum C."/>
            <person name="Puiu D."/>
            <person name="Romero-Severson J."/>
            <person name="Severson D.W."/>
            <person name="Shumway M."/>
            <person name="Sisk P."/>
            <person name="Stolte C."/>
            <person name="Zeng Q."/>
            <person name="Eisenstadt E."/>
            <person name="Fraser-Liggett C."/>
            <person name="Strausberg R."/>
            <person name="Galagan J."/>
            <person name="Birren B."/>
            <person name="Collins F.H."/>
        </authorList>
    </citation>
    <scope>NUCLEOTIDE SEQUENCE [LARGE SCALE GENOMIC DNA]</scope>
    <source>
        <strain evidence="2">JHB</strain>
    </source>
</reference>
<dbReference type="KEGG" id="cqu:CpipJ_CPIJ013221"/>
<proteinExistence type="inferred from homology"/>
<protein>
    <submittedName>
        <fullName evidence="2 3">Uncharacterized protein</fullName>
    </submittedName>
</protein>
<dbReference type="InParanoid" id="B0X123"/>